<dbReference type="InterPro" id="IPR036179">
    <property type="entry name" value="Ig-like_dom_sf"/>
</dbReference>
<dbReference type="GO" id="GO:0043025">
    <property type="term" value="C:neuronal cell body"/>
    <property type="evidence" value="ECO:0007669"/>
    <property type="project" value="TreeGrafter"/>
</dbReference>
<reference evidence="16" key="1">
    <citation type="submission" date="2025-05" db="UniProtKB">
        <authorList>
            <consortium name="Ensembl"/>
        </authorList>
    </citation>
    <scope>IDENTIFICATION</scope>
</reference>
<dbReference type="Gene3D" id="2.60.40.10">
    <property type="entry name" value="Immunoglobulins"/>
    <property type="match status" value="1"/>
</dbReference>
<sequence>MHNVVSQGCHRDFLHGRCRLSFNVILGVALFPGANEAVRCERVPAAALGEDVTLKCNFTFSFDVLQVTWQKLEGSSFKNIATYSKAHGTKSIGPFNKRICFNDTSLKASSITFRGVTLEDETCYKCIFNAFPHGSFSRETCLIVQSSSPSRRLLSLSRTT</sequence>
<evidence type="ECO:0000256" key="2">
    <source>
        <dbReference type="ARBA" id="ARBA00004536"/>
    </source>
</evidence>
<dbReference type="PANTHER" id="PTHR46841">
    <property type="entry name" value="OX-2 MEMBRANE GLYCOPROTEIN"/>
    <property type="match status" value="1"/>
</dbReference>
<dbReference type="GO" id="GO:0030424">
    <property type="term" value="C:axon"/>
    <property type="evidence" value="ECO:0007669"/>
    <property type="project" value="TreeGrafter"/>
</dbReference>
<keyword evidence="17" id="KW-1185">Reference proteome</keyword>
<evidence type="ECO:0000256" key="5">
    <source>
        <dbReference type="ARBA" id="ARBA00022692"/>
    </source>
</evidence>
<evidence type="ECO:0000256" key="8">
    <source>
        <dbReference type="ARBA" id="ARBA00022889"/>
    </source>
</evidence>
<dbReference type="InterPro" id="IPR003599">
    <property type="entry name" value="Ig_sub"/>
</dbReference>
<dbReference type="PANTHER" id="PTHR46841:SF10">
    <property type="entry name" value="CD200 MOLECULE LIKE 1-RELATED"/>
    <property type="match status" value="1"/>
</dbReference>
<evidence type="ECO:0000256" key="13">
    <source>
        <dbReference type="ARBA" id="ARBA00023180"/>
    </source>
</evidence>
<dbReference type="InterPro" id="IPR013783">
    <property type="entry name" value="Ig-like_fold"/>
</dbReference>
<evidence type="ECO:0000256" key="6">
    <source>
        <dbReference type="ARBA" id="ARBA00022729"/>
    </source>
</evidence>
<evidence type="ECO:0000256" key="3">
    <source>
        <dbReference type="ARBA" id="ARBA00007810"/>
    </source>
</evidence>
<evidence type="ECO:0000256" key="1">
    <source>
        <dbReference type="ARBA" id="ARBA00004251"/>
    </source>
</evidence>
<comment type="subcellular location">
    <subcellularLocation>
        <location evidence="2">Cell junction</location>
        <location evidence="2">Adherens junction</location>
    </subcellularLocation>
    <subcellularLocation>
        <location evidence="1">Cell membrane</location>
        <topology evidence="1">Single-pass type I membrane protein</topology>
    </subcellularLocation>
</comment>
<dbReference type="PROSITE" id="PS50835">
    <property type="entry name" value="IG_LIKE"/>
    <property type="match status" value="1"/>
</dbReference>
<evidence type="ECO:0000256" key="14">
    <source>
        <dbReference type="ARBA" id="ARBA00023319"/>
    </source>
</evidence>
<dbReference type="GO" id="GO:0005912">
    <property type="term" value="C:adherens junction"/>
    <property type="evidence" value="ECO:0007669"/>
    <property type="project" value="UniProtKB-SubCell"/>
</dbReference>
<evidence type="ECO:0000313" key="17">
    <source>
        <dbReference type="Proteomes" id="UP000472274"/>
    </source>
</evidence>
<comment type="similarity">
    <text evidence="3">Belongs to the nectin family.</text>
</comment>
<dbReference type="AlphaFoldDB" id="A0A674J5C1"/>
<evidence type="ECO:0000256" key="12">
    <source>
        <dbReference type="ARBA" id="ARBA00023157"/>
    </source>
</evidence>
<dbReference type="GeneTree" id="ENSGT00530000063970"/>
<evidence type="ECO:0000313" key="16">
    <source>
        <dbReference type="Ensembl" id="ENSTMTP00000015132.1"/>
    </source>
</evidence>
<dbReference type="Pfam" id="PF07686">
    <property type="entry name" value="V-set"/>
    <property type="match status" value="1"/>
</dbReference>
<organism evidence="16 17">
    <name type="scientific">Terrapene triunguis</name>
    <name type="common">Three-toed box turtle</name>
    <dbReference type="NCBI Taxonomy" id="2587831"/>
    <lineage>
        <taxon>Eukaryota</taxon>
        <taxon>Metazoa</taxon>
        <taxon>Chordata</taxon>
        <taxon>Craniata</taxon>
        <taxon>Vertebrata</taxon>
        <taxon>Euteleostomi</taxon>
        <taxon>Archelosauria</taxon>
        <taxon>Testudinata</taxon>
        <taxon>Testudines</taxon>
        <taxon>Cryptodira</taxon>
        <taxon>Durocryptodira</taxon>
        <taxon>Testudinoidea</taxon>
        <taxon>Emydidae</taxon>
        <taxon>Terrapene</taxon>
    </lineage>
</organism>
<dbReference type="Ensembl" id="ENSTMTT00000017864.1">
    <property type="protein sequence ID" value="ENSTMTP00000017252.1"/>
    <property type="gene ID" value="ENSTMTG00000012683.1"/>
</dbReference>
<evidence type="ECO:0000256" key="10">
    <source>
        <dbReference type="ARBA" id="ARBA00022989"/>
    </source>
</evidence>
<dbReference type="Ensembl" id="ENSTMTT00000015672.1">
    <property type="protein sequence ID" value="ENSTMTP00000015132.1"/>
    <property type="gene ID" value="ENSTMTG00000011068.1"/>
</dbReference>
<keyword evidence="5" id="KW-0812">Transmembrane</keyword>
<keyword evidence="14" id="KW-0393">Immunoglobulin domain</keyword>
<dbReference type="SUPFAM" id="SSF48726">
    <property type="entry name" value="Immunoglobulin"/>
    <property type="match status" value="1"/>
</dbReference>
<evidence type="ECO:0000256" key="11">
    <source>
        <dbReference type="ARBA" id="ARBA00023136"/>
    </source>
</evidence>
<evidence type="ECO:0000256" key="4">
    <source>
        <dbReference type="ARBA" id="ARBA00022475"/>
    </source>
</evidence>
<dbReference type="GO" id="GO:0034113">
    <property type="term" value="P:heterotypic cell-cell adhesion"/>
    <property type="evidence" value="ECO:0007669"/>
    <property type="project" value="TreeGrafter"/>
</dbReference>
<dbReference type="FunFam" id="2.60.40.10:FF:000304">
    <property type="entry name" value="Nectin cell adhesion molecule 1"/>
    <property type="match status" value="1"/>
</dbReference>
<name>A0A674J5C1_9SAUR</name>
<evidence type="ECO:0000256" key="7">
    <source>
        <dbReference type="ARBA" id="ARBA00022737"/>
    </source>
</evidence>
<keyword evidence="9" id="KW-0965">Cell junction</keyword>
<dbReference type="InterPro" id="IPR007110">
    <property type="entry name" value="Ig-like_dom"/>
</dbReference>
<keyword evidence="4" id="KW-1003">Cell membrane</keyword>
<keyword evidence="7" id="KW-0677">Repeat</keyword>
<dbReference type="GO" id="GO:0098632">
    <property type="term" value="F:cell-cell adhesion mediator activity"/>
    <property type="evidence" value="ECO:0007669"/>
    <property type="project" value="InterPro"/>
</dbReference>
<keyword evidence="12" id="KW-1015">Disulfide bond</keyword>
<protein>
    <recommendedName>
        <fullName evidence="15">Ig-like domain-containing protein</fullName>
    </recommendedName>
</protein>
<dbReference type="GO" id="GO:0009986">
    <property type="term" value="C:cell surface"/>
    <property type="evidence" value="ECO:0007669"/>
    <property type="project" value="TreeGrafter"/>
</dbReference>
<proteinExistence type="inferred from homology"/>
<dbReference type="Proteomes" id="UP000472274">
    <property type="component" value="Unplaced"/>
</dbReference>
<dbReference type="InterPro" id="IPR013106">
    <property type="entry name" value="Ig_V-set"/>
</dbReference>
<keyword evidence="6" id="KW-0732">Signal</keyword>
<evidence type="ECO:0000259" key="15">
    <source>
        <dbReference type="PROSITE" id="PS50835"/>
    </source>
</evidence>
<feature type="domain" description="Ig-like" evidence="15">
    <location>
        <begin position="32"/>
        <end position="126"/>
    </location>
</feature>
<dbReference type="GO" id="GO:0150079">
    <property type="term" value="P:negative regulation of neuroinflammatory response"/>
    <property type="evidence" value="ECO:0007669"/>
    <property type="project" value="TreeGrafter"/>
</dbReference>
<dbReference type="GO" id="GO:0005886">
    <property type="term" value="C:plasma membrane"/>
    <property type="evidence" value="ECO:0007669"/>
    <property type="project" value="UniProtKB-SubCell"/>
</dbReference>
<keyword evidence="8" id="KW-0130">Cell adhesion</keyword>
<accession>A0A674J5C1</accession>
<dbReference type="SMART" id="SM00409">
    <property type="entry name" value="IG"/>
    <property type="match status" value="1"/>
</dbReference>
<keyword evidence="13" id="KW-0325">Glycoprotein</keyword>
<keyword evidence="10" id="KW-1133">Transmembrane helix</keyword>
<keyword evidence="11" id="KW-0472">Membrane</keyword>
<dbReference type="InterPro" id="IPR047164">
    <property type="entry name" value="OX2G-like"/>
</dbReference>
<evidence type="ECO:0000256" key="9">
    <source>
        <dbReference type="ARBA" id="ARBA00022949"/>
    </source>
</evidence>